<dbReference type="EMBL" id="MN740257">
    <property type="protein sequence ID" value="QHT96477.1"/>
    <property type="molecule type" value="Genomic_DNA"/>
</dbReference>
<dbReference type="AlphaFoldDB" id="A0A6C0IXA0"/>
<reference evidence="1" key="1">
    <citation type="journal article" date="2020" name="Nature">
        <title>Giant virus diversity and host interactions through global metagenomics.</title>
        <authorList>
            <person name="Schulz F."/>
            <person name="Roux S."/>
            <person name="Paez-Espino D."/>
            <person name="Jungbluth S."/>
            <person name="Walsh D.A."/>
            <person name="Denef V.J."/>
            <person name="McMahon K.D."/>
            <person name="Konstantinidis K.T."/>
            <person name="Eloe-Fadrosh E.A."/>
            <person name="Kyrpides N.C."/>
            <person name="Woyke T."/>
        </authorList>
    </citation>
    <scope>NUCLEOTIDE SEQUENCE</scope>
    <source>
        <strain evidence="1">GVMAG-M-3300024302-11</strain>
    </source>
</reference>
<evidence type="ECO:0000313" key="1">
    <source>
        <dbReference type="EMBL" id="QHT96477.1"/>
    </source>
</evidence>
<sequence>MKLNDATQKGFGKIEFYNNQIRWFFDLTKEYNELTSSKEQDFSIEAFMKSPTVGFPTNQFSLSNLTKNNGFEKDKNNHQFLNLLSLLKWKKKMNREKDKADIILIKELLAKTK</sequence>
<organism evidence="1">
    <name type="scientific">viral metagenome</name>
    <dbReference type="NCBI Taxonomy" id="1070528"/>
    <lineage>
        <taxon>unclassified sequences</taxon>
        <taxon>metagenomes</taxon>
        <taxon>organismal metagenomes</taxon>
    </lineage>
</organism>
<protein>
    <submittedName>
        <fullName evidence="1">Uncharacterized protein</fullName>
    </submittedName>
</protein>
<proteinExistence type="predicted"/>
<accession>A0A6C0IXA0</accession>
<name>A0A6C0IXA0_9ZZZZ</name>